<keyword evidence="2" id="KW-1185">Reference proteome</keyword>
<accession>A0A7W5F6M3</accession>
<name>A0A7W5F6M3_9ACTN</name>
<dbReference type="EMBL" id="JACHXE010000015">
    <property type="protein sequence ID" value="MBB3081664.1"/>
    <property type="molecule type" value="Genomic_DNA"/>
</dbReference>
<sequence length="137" mass="14158">MELSAQAVPGVEKAAEQAVESACHLADLAVPNGWSTAAAEDVLDAIDTLTETLGGAGAELAQALAAVSGPPPLGRAGTWASPWRVRRPSAIARCRSLYRAARSESRPGVADSGRASGASVRTADGRMRLRLGPLEWL</sequence>
<evidence type="ECO:0000313" key="2">
    <source>
        <dbReference type="Proteomes" id="UP000572907"/>
    </source>
</evidence>
<dbReference type="RefSeq" id="WP_229845650.1">
    <property type="nucleotide sequence ID" value="NZ_BMUP01000015.1"/>
</dbReference>
<dbReference type="AlphaFoldDB" id="A0A7W5F6M3"/>
<protein>
    <submittedName>
        <fullName evidence="1">Uncharacterized protein</fullName>
    </submittedName>
</protein>
<proteinExistence type="predicted"/>
<gene>
    <name evidence="1" type="ORF">FHS41_008222</name>
</gene>
<dbReference type="Proteomes" id="UP000572907">
    <property type="component" value="Unassembled WGS sequence"/>
</dbReference>
<evidence type="ECO:0000313" key="1">
    <source>
        <dbReference type="EMBL" id="MBB3081664.1"/>
    </source>
</evidence>
<organism evidence="1 2">
    <name type="scientific">Streptomyces violarus</name>
    <dbReference type="NCBI Taxonomy" id="67380"/>
    <lineage>
        <taxon>Bacteria</taxon>
        <taxon>Bacillati</taxon>
        <taxon>Actinomycetota</taxon>
        <taxon>Actinomycetes</taxon>
        <taxon>Kitasatosporales</taxon>
        <taxon>Streptomycetaceae</taxon>
        <taxon>Streptomyces</taxon>
    </lineage>
</organism>
<reference evidence="1 2" key="1">
    <citation type="submission" date="2020-08" db="EMBL/GenBank/DDBJ databases">
        <title>Genomic Encyclopedia of Type Strains, Phase III (KMG-III): the genomes of soil and plant-associated and newly described type strains.</title>
        <authorList>
            <person name="Whitman W."/>
        </authorList>
    </citation>
    <scope>NUCLEOTIDE SEQUENCE [LARGE SCALE GENOMIC DNA]</scope>
    <source>
        <strain evidence="1 2">CECT 3237</strain>
    </source>
</reference>
<comment type="caution">
    <text evidence="1">The sequence shown here is derived from an EMBL/GenBank/DDBJ whole genome shotgun (WGS) entry which is preliminary data.</text>
</comment>